<name>A0A9P9DHN4_9PLEO</name>
<dbReference type="AlphaFoldDB" id="A0A9P9DHN4"/>
<evidence type="ECO:0000313" key="2">
    <source>
        <dbReference type="Proteomes" id="UP000700596"/>
    </source>
</evidence>
<protein>
    <submittedName>
        <fullName evidence="1">Uncharacterized protein</fullName>
    </submittedName>
</protein>
<dbReference type="EMBL" id="JAGMWT010000010">
    <property type="protein sequence ID" value="KAH7120795.1"/>
    <property type="molecule type" value="Genomic_DNA"/>
</dbReference>
<reference evidence="1" key="1">
    <citation type="journal article" date="2021" name="Nat. Commun.">
        <title>Genetic determinants of endophytism in the Arabidopsis root mycobiome.</title>
        <authorList>
            <person name="Mesny F."/>
            <person name="Miyauchi S."/>
            <person name="Thiergart T."/>
            <person name="Pickel B."/>
            <person name="Atanasova L."/>
            <person name="Karlsson M."/>
            <person name="Huettel B."/>
            <person name="Barry K.W."/>
            <person name="Haridas S."/>
            <person name="Chen C."/>
            <person name="Bauer D."/>
            <person name="Andreopoulos W."/>
            <person name="Pangilinan J."/>
            <person name="LaButti K."/>
            <person name="Riley R."/>
            <person name="Lipzen A."/>
            <person name="Clum A."/>
            <person name="Drula E."/>
            <person name="Henrissat B."/>
            <person name="Kohler A."/>
            <person name="Grigoriev I.V."/>
            <person name="Martin F.M."/>
            <person name="Hacquard S."/>
        </authorList>
    </citation>
    <scope>NUCLEOTIDE SEQUENCE</scope>
    <source>
        <strain evidence="1">MPI-CAGE-CH-0243</strain>
    </source>
</reference>
<keyword evidence="2" id="KW-1185">Reference proteome</keyword>
<organism evidence="1 2">
    <name type="scientific">Dendryphion nanum</name>
    <dbReference type="NCBI Taxonomy" id="256645"/>
    <lineage>
        <taxon>Eukaryota</taxon>
        <taxon>Fungi</taxon>
        <taxon>Dikarya</taxon>
        <taxon>Ascomycota</taxon>
        <taxon>Pezizomycotina</taxon>
        <taxon>Dothideomycetes</taxon>
        <taxon>Pleosporomycetidae</taxon>
        <taxon>Pleosporales</taxon>
        <taxon>Torulaceae</taxon>
        <taxon>Dendryphion</taxon>
    </lineage>
</organism>
<dbReference type="Proteomes" id="UP000700596">
    <property type="component" value="Unassembled WGS sequence"/>
</dbReference>
<evidence type="ECO:0000313" key="1">
    <source>
        <dbReference type="EMBL" id="KAH7120795.1"/>
    </source>
</evidence>
<dbReference type="OrthoDB" id="4588160at2759"/>
<proteinExistence type="predicted"/>
<sequence length="179" mass="20183">MTGRQGIWFPLIYFHIRTTNSQIHQTDSSATCYPVSVTQCGALGGRRNMPNAGRAVIARRRSNINDMIAKSRCRVWITAITWFEVAEIYIYQLCRYQTVQDKCPKNEFACLDVMNGSQCIEQIIIEKLRPLTKESLAKCVEHEGTATNYPASTKYCRCPGCHTPAINAVLEELYPAPCA</sequence>
<gene>
    <name evidence="1" type="ORF">B0J11DRAFT_49066</name>
</gene>
<accession>A0A9P9DHN4</accession>
<comment type="caution">
    <text evidence="1">The sequence shown here is derived from an EMBL/GenBank/DDBJ whole genome shotgun (WGS) entry which is preliminary data.</text>
</comment>